<dbReference type="Proteomes" id="UP000288429">
    <property type="component" value="Unassembled WGS sequence"/>
</dbReference>
<gene>
    <name evidence="1" type="ORF">CDV31_006901</name>
</gene>
<name>A0A428U9Y5_9HYPO</name>
<sequence length="93" mass="10396">MQGMLGWQLRWIVGKGIRALEHPPPLQLLFALRCESHRIANARSSADSSPSFWVSAPTSRLPPPSRRQIRPLCAHRVTSFLAELTPVLSNATR</sequence>
<protein>
    <submittedName>
        <fullName evidence="1">Uncharacterized protein</fullName>
    </submittedName>
</protein>
<organism evidence="1 2">
    <name type="scientific">Fusarium ambrosium</name>
    <dbReference type="NCBI Taxonomy" id="131363"/>
    <lineage>
        <taxon>Eukaryota</taxon>
        <taxon>Fungi</taxon>
        <taxon>Dikarya</taxon>
        <taxon>Ascomycota</taxon>
        <taxon>Pezizomycotina</taxon>
        <taxon>Sordariomycetes</taxon>
        <taxon>Hypocreomycetidae</taxon>
        <taxon>Hypocreales</taxon>
        <taxon>Nectriaceae</taxon>
        <taxon>Fusarium</taxon>
        <taxon>Fusarium solani species complex</taxon>
    </lineage>
</organism>
<dbReference type="EMBL" id="NIZV01000081">
    <property type="protein sequence ID" value="RSM11115.1"/>
    <property type="molecule type" value="Genomic_DNA"/>
</dbReference>
<accession>A0A428U9Y5</accession>
<proteinExistence type="predicted"/>
<keyword evidence="2" id="KW-1185">Reference proteome</keyword>
<evidence type="ECO:0000313" key="1">
    <source>
        <dbReference type="EMBL" id="RSM11115.1"/>
    </source>
</evidence>
<dbReference type="AlphaFoldDB" id="A0A428U9Y5"/>
<reference evidence="1 2" key="1">
    <citation type="submission" date="2017-06" db="EMBL/GenBank/DDBJ databases">
        <title>Cmopartive genomic analysis of Ambrosia Fusariam Clade fungi.</title>
        <authorList>
            <person name="Stajich J.E."/>
            <person name="Carrillo J."/>
            <person name="Kijimoto T."/>
            <person name="Eskalen A."/>
            <person name="O'Donnell K."/>
            <person name="Kasson M."/>
        </authorList>
    </citation>
    <scope>NUCLEOTIDE SEQUENCE [LARGE SCALE GENOMIC DNA]</scope>
    <source>
        <strain evidence="1 2">NRRL 20438</strain>
    </source>
</reference>
<evidence type="ECO:0000313" key="2">
    <source>
        <dbReference type="Proteomes" id="UP000288429"/>
    </source>
</evidence>
<comment type="caution">
    <text evidence="1">The sequence shown here is derived from an EMBL/GenBank/DDBJ whole genome shotgun (WGS) entry which is preliminary data.</text>
</comment>